<evidence type="ECO:0000256" key="2">
    <source>
        <dbReference type="ARBA" id="ARBA00008624"/>
    </source>
</evidence>
<gene>
    <name evidence="13" type="ORF">HERILL_LOCUS8203</name>
</gene>
<dbReference type="GO" id="GO:0051537">
    <property type="term" value="F:2 iron, 2 sulfur cluster binding"/>
    <property type="evidence" value="ECO:0007669"/>
    <property type="project" value="UniProtKB-UniRule"/>
</dbReference>
<keyword evidence="7" id="KW-1133">Transmembrane helix</keyword>
<dbReference type="Proteomes" id="UP000594454">
    <property type="component" value="Chromosome 3"/>
</dbReference>
<keyword evidence="5 11" id="KW-0479">Metal-binding</keyword>
<keyword evidence="14" id="KW-1185">Reference proteome</keyword>
<name>A0A7R8URE2_HERIL</name>
<dbReference type="GO" id="GO:0005789">
    <property type="term" value="C:endoplasmic reticulum membrane"/>
    <property type="evidence" value="ECO:0007669"/>
    <property type="project" value="UniProtKB-SubCell"/>
</dbReference>
<dbReference type="Gene3D" id="3.40.5.90">
    <property type="entry name" value="CDGSH iron-sulfur domain, mitoNEET-type"/>
    <property type="match status" value="1"/>
</dbReference>
<organism evidence="13 14">
    <name type="scientific">Hermetia illucens</name>
    <name type="common">Black soldier fly</name>
    <dbReference type="NCBI Taxonomy" id="343691"/>
    <lineage>
        <taxon>Eukaryota</taxon>
        <taxon>Metazoa</taxon>
        <taxon>Ecdysozoa</taxon>
        <taxon>Arthropoda</taxon>
        <taxon>Hexapoda</taxon>
        <taxon>Insecta</taxon>
        <taxon>Pterygota</taxon>
        <taxon>Neoptera</taxon>
        <taxon>Endopterygota</taxon>
        <taxon>Diptera</taxon>
        <taxon>Brachycera</taxon>
        <taxon>Stratiomyomorpha</taxon>
        <taxon>Stratiomyidae</taxon>
        <taxon>Hermetiinae</taxon>
        <taxon>Hermetia</taxon>
    </lineage>
</organism>
<dbReference type="FunCoup" id="A0A7R8URE2">
    <property type="interactions" value="1338"/>
</dbReference>
<comment type="cofactor">
    <cofactor evidence="11">
        <name>[2Fe-2S] cluster</name>
        <dbReference type="ChEBI" id="CHEBI:190135"/>
    </cofactor>
    <text evidence="11">Binds 1 [2Fe-2S] cluster.</text>
</comment>
<dbReference type="InterPro" id="IPR045131">
    <property type="entry name" value="CISD1/2"/>
</dbReference>
<keyword evidence="6 11" id="KW-0256">Endoplasmic reticulum</keyword>
<dbReference type="InterPro" id="IPR019610">
    <property type="entry name" value="FeS-contain_mitoNEET_N"/>
</dbReference>
<evidence type="ECO:0000313" key="14">
    <source>
        <dbReference type="Proteomes" id="UP000594454"/>
    </source>
</evidence>
<dbReference type="SMART" id="SM00704">
    <property type="entry name" value="ZnF_CDGSH"/>
    <property type="match status" value="1"/>
</dbReference>
<dbReference type="EMBL" id="LR899011">
    <property type="protein sequence ID" value="CAD7085355.1"/>
    <property type="molecule type" value="Genomic_DNA"/>
</dbReference>
<dbReference type="FunFam" id="3.40.5.90:FF:000001">
    <property type="entry name" value="CDGSH iron-sulfur domain-containing protein 1"/>
    <property type="match status" value="1"/>
</dbReference>
<dbReference type="PANTHER" id="PTHR13680">
    <property type="entry name" value="CDGSH IRON-SULFUR DOMAIN-CONTAINING PROTEIN 1"/>
    <property type="match status" value="1"/>
</dbReference>
<evidence type="ECO:0000256" key="11">
    <source>
        <dbReference type="RuleBase" id="RU369084"/>
    </source>
</evidence>
<keyword evidence="3" id="KW-0812">Transmembrane</keyword>
<evidence type="ECO:0000256" key="5">
    <source>
        <dbReference type="ARBA" id="ARBA00022723"/>
    </source>
</evidence>
<dbReference type="Pfam" id="PF09360">
    <property type="entry name" value="zf-CDGSH"/>
    <property type="match status" value="1"/>
</dbReference>
<feature type="domain" description="Iron-binding zinc finger CDGSH type" evidence="12">
    <location>
        <begin position="105"/>
        <end position="143"/>
    </location>
</feature>
<reference evidence="13 14" key="1">
    <citation type="submission" date="2020-11" db="EMBL/GenBank/DDBJ databases">
        <authorList>
            <person name="Wallbank WR R."/>
            <person name="Pardo Diaz C."/>
            <person name="Kozak K."/>
            <person name="Martin S."/>
            <person name="Jiggins C."/>
            <person name="Moest M."/>
            <person name="Warren A I."/>
            <person name="Generalovic N T."/>
            <person name="Byers J.R.P. K."/>
            <person name="Montejo-Kovacevich G."/>
            <person name="Yen C E."/>
        </authorList>
    </citation>
    <scope>NUCLEOTIDE SEQUENCE [LARGE SCALE GENOMIC DNA]</scope>
</reference>
<evidence type="ECO:0000256" key="7">
    <source>
        <dbReference type="ARBA" id="ARBA00022989"/>
    </source>
</evidence>
<accession>A0A7R8URE2</accession>
<dbReference type="GO" id="GO:0046872">
    <property type="term" value="F:metal ion binding"/>
    <property type="evidence" value="ECO:0007669"/>
    <property type="project" value="UniProtKB-UniRule"/>
</dbReference>
<evidence type="ECO:0000256" key="10">
    <source>
        <dbReference type="ARBA" id="ARBA00023136"/>
    </source>
</evidence>
<dbReference type="PANTHER" id="PTHR13680:SF5">
    <property type="entry name" value="CDGSH IRON-SULFUR DOMAIN-CONTAINING PROTEIN 1"/>
    <property type="match status" value="1"/>
</dbReference>
<evidence type="ECO:0000259" key="12">
    <source>
        <dbReference type="SMART" id="SM00704"/>
    </source>
</evidence>
<keyword evidence="9 11" id="KW-0411">Iron-sulfur</keyword>
<dbReference type="InterPro" id="IPR042216">
    <property type="entry name" value="MitoNEET_CISD"/>
</dbReference>
<evidence type="ECO:0000256" key="9">
    <source>
        <dbReference type="ARBA" id="ARBA00023014"/>
    </source>
</evidence>
<dbReference type="InterPro" id="IPR018967">
    <property type="entry name" value="FeS-contain_CDGSH-typ"/>
</dbReference>
<dbReference type="AlphaFoldDB" id="A0A7R8URE2"/>
<keyword evidence="10" id="KW-0472">Membrane</keyword>
<proteinExistence type="inferred from homology"/>
<dbReference type="Pfam" id="PF10660">
    <property type="entry name" value="MitoNEET_N"/>
    <property type="match status" value="1"/>
</dbReference>
<comment type="similarity">
    <text evidence="2 11">Belongs to the CISD protein family. CISD2 subfamily.</text>
</comment>
<evidence type="ECO:0000313" key="13">
    <source>
        <dbReference type="EMBL" id="CAD7085355.1"/>
    </source>
</evidence>
<evidence type="ECO:0000256" key="8">
    <source>
        <dbReference type="ARBA" id="ARBA00023004"/>
    </source>
</evidence>
<sequence length="158" mass="17570">MDPAFATPRLSCSCIPGRHYYHSRSKMEGLSTLIKSTLPNYLSNLPIPNSFTGWFKLGFKDLLQLVPPAAFLTGVGYMSYLAFCPRGRPVPCGRCNKKIRLDEAKVVDMVDVEDIAEKAAFCRCWKSKNWPYCDGSHGEHNKATGDNVGPVVVKRKGN</sequence>
<protein>
    <recommendedName>
        <fullName evidence="11">CDGSH iron-sulfur domain-containing protein 2 homologue</fullName>
    </recommendedName>
</protein>
<comment type="subcellular location">
    <subcellularLocation>
        <location evidence="1 11">Endoplasmic reticulum membrane</location>
        <topology evidence="1 11">Single-pass membrane protein</topology>
    </subcellularLocation>
</comment>
<evidence type="ECO:0000256" key="1">
    <source>
        <dbReference type="ARBA" id="ARBA00004389"/>
    </source>
</evidence>
<dbReference type="InParanoid" id="A0A7R8URE2"/>
<evidence type="ECO:0000256" key="3">
    <source>
        <dbReference type="ARBA" id="ARBA00022692"/>
    </source>
</evidence>
<keyword evidence="4 11" id="KW-0001">2Fe-2S</keyword>
<dbReference type="GO" id="GO:0010506">
    <property type="term" value="P:regulation of autophagy"/>
    <property type="evidence" value="ECO:0007669"/>
    <property type="project" value="UniProtKB-UniRule"/>
</dbReference>
<evidence type="ECO:0000256" key="4">
    <source>
        <dbReference type="ARBA" id="ARBA00022714"/>
    </source>
</evidence>
<evidence type="ECO:0000256" key="6">
    <source>
        <dbReference type="ARBA" id="ARBA00022824"/>
    </source>
</evidence>
<keyword evidence="8 11" id="KW-0408">Iron</keyword>
<dbReference type="OrthoDB" id="449252at2759"/>
<dbReference type="GO" id="GO:0005741">
    <property type="term" value="C:mitochondrial outer membrane"/>
    <property type="evidence" value="ECO:0007669"/>
    <property type="project" value="TreeGrafter"/>
</dbReference>